<reference evidence="2 4" key="1">
    <citation type="submission" date="2016-10" db="EMBL/GenBank/DDBJ databases">
        <title>Draft genome sequences of four alkaliphilic bacteria belonging to the Anaerobacillus genus.</title>
        <authorList>
            <person name="Bassil N.M."/>
            <person name="Lloyd J.R."/>
        </authorList>
    </citation>
    <scope>NUCLEOTIDE SEQUENCE [LARGE SCALE GENOMIC DNA]</scope>
    <source>
        <strain evidence="2 4">NB2006</strain>
    </source>
</reference>
<evidence type="ECO:0008006" key="5">
    <source>
        <dbReference type="Google" id="ProtNLM"/>
    </source>
</evidence>
<feature type="signal peptide" evidence="1">
    <location>
        <begin position="1"/>
        <end position="20"/>
    </location>
</feature>
<keyword evidence="1" id="KW-0732">Signal</keyword>
<protein>
    <recommendedName>
        <fullName evidence="5">Lipoprotein</fullName>
    </recommendedName>
</protein>
<accession>A0A1S2LFJ2</accession>
<dbReference type="Proteomes" id="UP000180175">
    <property type="component" value="Chromosome"/>
</dbReference>
<evidence type="ECO:0000313" key="2">
    <source>
        <dbReference type="EMBL" id="OIJ10833.1"/>
    </source>
</evidence>
<name>A0A1S2LFJ2_9BACI</name>
<evidence type="ECO:0000256" key="1">
    <source>
        <dbReference type="SAM" id="SignalP"/>
    </source>
</evidence>
<evidence type="ECO:0000313" key="3">
    <source>
        <dbReference type="EMBL" id="QOY34664.1"/>
    </source>
</evidence>
<reference evidence="3" key="4">
    <citation type="submission" date="2020-10" db="EMBL/GenBank/DDBJ databases">
        <authorList>
            <person name="Bassil N.M."/>
            <person name="Lloyd J.R."/>
        </authorList>
    </citation>
    <scope>NUCLEOTIDE SEQUENCE</scope>
    <source>
        <strain evidence="3">NB2006</strain>
    </source>
</reference>
<dbReference type="EMBL" id="LQXD01000144">
    <property type="protein sequence ID" value="OIJ10833.1"/>
    <property type="molecule type" value="Genomic_DNA"/>
</dbReference>
<dbReference type="EMBL" id="CP063356">
    <property type="protein sequence ID" value="QOY34664.1"/>
    <property type="molecule type" value="Genomic_DNA"/>
</dbReference>
<dbReference type="AlphaFoldDB" id="A0A1S2LFJ2"/>
<reference evidence="3 4" key="3">
    <citation type="journal article" date="2019" name="Int. J. Syst. Evol. Microbiol.">
        <title>Anaerobacillus isosaccharinicus sp. nov., an alkaliphilic bacterium which degrades isosaccharinic acid.</title>
        <authorList>
            <person name="Bassil N.M."/>
            <person name="Lloyd J.R."/>
        </authorList>
    </citation>
    <scope>NUCLEOTIDE SEQUENCE [LARGE SCALE GENOMIC DNA]</scope>
    <source>
        <strain evidence="3 4">NB2006</strain>
    </source>
</reference>
<gene>
    <name evidence="3" type="ORF">AWH56_018320</name>
    <name evidence="2" type="ORF">AWH56_16510</name>
</gene>
<organism evidence="2 4">
    <name type="scientific">Anaerobacillus isosaccharinicus</name>
    <dbReference type="NCBI Taxonomy" id="1532552"/>
    <lineage>
        <taxon>Bacteria</taxon>
        <taxon>Bacillati</taxon>
        <taxon>Bacillota</taxon>
        <taxon>Bacilli</taxon>
        <taxon>Bacillales</taxon>
        <taxon>Bacillaceae</taxon>
        <taxon>Anaerobacillus</taxon>
    </lineage>
</organism>
<sequence>MKIKYLLILFSLMLSVIGCSNETDVSNKVNGENEEQQESTYKNPPKVSISNGEEKINGVLGIYSWTHCCDNGQTTSIEASSDAPPNLVQNKEPFKVTSGTPVSIDFETPPIRYEVKTWNENNDVTGKYAEIDTFNHKGRTVFEVFATWEQGNASYSFLLDID</sequence>
<proteinExistence type="predicted"/>
<feature type="chain" id="PRO_5038219850" description="Lipoprotein" evidence="1">
    <location>
        <begin position="21"/>
        <end position="162"/>
    </location>
</feature>
<dbReference type="PROSITE" id="PS51257">
    <property type="entry name" value="PROKAR_LIPOPROTEIN"/>
    <property type="match status" value="1"/>
</dbReference>
<dbReference type="RefSeq" id="WP_071318107.1">
    <property type="nucleotide sequence ID" value="NZ_CP063356.2"/>
</dbReference>
<dbReference type="KEGG" id="aia:AWH56_018320"/>
<reference evidence="3 4" key="2">
    <citation type="journal article" date="2017" name="Genome Announc.">
        <title>Draft Genome Sequences of Four Alkaliphilic Bacteria Belonging to the Anaerobacillus Genus.</title>
        <authorList>
            <person name="Bassil N.M."/>
            <person name="Lloyd J.R."/>
        </authorList>
    </citation>
    <scope>NUCLEOTIDE SEQUENCE [LARGE SCALE GENOMIC DNA]</scope>
    <source>
        <strain evidence="3 4">NB2006</strain>
    </source>
</reference>
<evidence type="ECO:0000313" key="4">
    <source>
        <dbReference type="Proteomes" id="UP000180175"/>
    </source>
</evidence>
<dbReference type="OrthoDB" id="1797983at2"/>
<keyword evidence="4" id="KW-1185">Reference proteome</keyword>